<evidence type="ECO:0000313" key="6">
    <source>
        <dbReference type="EMBL" id="KAE9637324.1"/>
    </source>
</evidence>
<sequence length="396" mass="43588">MLQGQWIKRGEKVIMNTYSRFPIVLNEGKGTLVRDVDGKEYLDFVGGIAVNTLGYGDEELTEALYDQMKKMMHCSNLYWNMPGIEVAEILIENSVFDKVFFCNSGAEAIEGCIKLARKYGKMVHGEHCYEIITMKQSFHGRTMGAITATGQEKYQKDLNPLLEGIVYAKFNDYESVKDLVSEKTCAILLEPVQGEGGIRPAQREFLKKIRELCTEKDILLIYDEVQCGIGRTGNLFAYQTYEIPPDAIALAKGLGGGFPIGAMMAVEKAVLALKPGDHASTFGGNPLACTAAKVILNALLKQGILKNVKEQGEYLREKLENLKEKYDLVSEVRGIGLIQGVELSVPAGNIINACIEKGLLLVGAGTNVIRFVPPLIVSKAEIDKAVNILEKTLKEV</sequence>
<dbReference type="Gene3D" id="3.90.1150.10">
    <property type="entry name" value="Aspartate Aminotransferase, domain 1"/>
    <property type="match status" value="1"/>
</dbReference>
<feature type="binding site" evidence="5">
    <location>
        <begin position="223"/>
        <end position="226"/>
    </location>
    <ligand>
        <name>pyridoxal 5'-phosphate</name>
        <dbReference type="ChEBI" id="CHEBI:597326"/>
    </ligand>
</feature>
<feature type="modified residue" description="N6-(pyridoxal phosphate)lysine" evidence="5">
    <location>
        <position position="252"/>
    </location>
</feature>
<dbReference type="InterPro" id="IPR015421">
    <property type="entry name" value="PyrdxlP-dep_Trfase_major"/>
</dbReference>
<dbReference type="Proteomes" id="UP000483018">
    <property type="component" value="Unassembled WGS sequence"/>
</dbReference>
<comment type="cofactor">
    <cofactor evidence="5">
        <name>pyridoxal 5'-phosphate</name>
        <dbReference type="ChEBI" id="CHEBI:597326"/>
    </cofactor>
    <text evidence="5">Binds 1 pyridoxal phosphate per subunit.</text>
</comment>
<dbReference type="InterPro" id="IPR004636">
    <property type="entry name" value="AcOrn/SuccOrn_fam"/>
</dbReference>
<feature type="binding site" evidence="5">
    <location>
        <position position="281"/>
    </location>
    <ligand>
        <name>pyridoxal 5'-phosphate</name>
        <dbReference type="ChEBI" id="CHEBI:597326"/>
    </ligand>
</feature>
<comment type="subunit">
    <text evidence="5">Homodimer.</text>
</comment>
<organism evidence="6 7">
    <name type="scientific">Defluviitalea raffinosedens</name>
    <dbReference type="NCBI Taxonomy" id="1450156"/>
    <lineage>
        <taxon>Bacteria</taxon>
        <taxon>Bacillati</taxon>
        <taxon>Bacillota</taxon>
        <taxon>Clostridia</taxon>
        <taxon>Lachnospirales</taxon>
        <taxon>Defluviitaleaceae</taxon>
        <taxon>Defluviitalea</taxon>
    </lineage>
</organism>
<dbReference type="Gene3D" id="3.40.640.10">
    <property type="entry name" value="Type I PLP-dependent aspartate aminotransferase-like (Major domain)"/>
    <property type="match status" value="1"/>
</dbReference>
<dbReference type="OrthoDB" id="9801052at2"/>
<dbReference type="InterPro" id="IPR050103">
    <property type="entry name" value="Class-III_PLP-dep_AT"/>
</dbReference>
<protein>
    <recommendedName>
        <fullName evidence="5">Acetylornithine aminotransferase</fullName>
        <shortName evidence="5">ACOAT</shortName>
        <ecNumber evidence="5">2.6.1.11</ecNumber>
    </recommendedName>
</protein>
<dbReference type="HAMAP" id="MF_01107">
    <property type="entry name" value="ArgD_aminotrans_3"/>
    <property type="match status" value="1"/>
</dbReference>
<dbReference type="FunFam" id="3.40.640.10:FF:000004">
    <property type="entry name" value="Acetylornithine aminotransferase"/>
    <property type="match status" value="1"/>
</dbReference>
<keyword evidence="5" id="KW-0055">Arginine biosynthesis</keyword>
<feature type="binding site" evidence="5">
    <location>
        <position position="141"/>
    </location>
    <ligand>
        <name>N(2)-acetyl-L-ornithine</name>
        <dbReference type="ChEBI" id="CHEBI:57805"/>
    </ligand>
</feature>
<feature type="binding site" evidence="5">
    <location>
        <begin position="105"/>
        <end position="106"/>
    </location>
    <ligand>
        <name>pyridoxal 5'-phosphate</name>
        <dbReference type="ChEBI" id="CHEBI:597326"/>
    </ligand>
</feature>
<evidence type="ECO:0000256" key="4">
    <source>
        <dbReference type="ARBA" id="ARBA00022898"/>
    </source>
</evidence>
<comment type="subcellular location">
    <subcellularLocation>
        <location evidence="5">Cytoplasm</location>
    </subcellularLocation>
</comment>
<keyword evidence="7" id="KW-1185">Reference proteome</keyword>
<dbReference type="PANTHER" id="PTHR11986:SF79">
    <property type="entry name" value="ACETYLORNITHINE AMINOTRANSFERASE, MITOCHONDRIAL"/>
    <property type="match status" value="1"/>
</dbReference>
<keyword evidence="5" id="KW-0963">Cytoplasm</keyword>
<dbReference type="InterPro" id="IPR005814">
    <property type="entry name" value="Aminotrans_3"/>
</dbReference>
<dbReference type="PANTHER" id="PTHR11986">
    <property type="entry name" value="AMINOTRANSFERASE CLASS III"/>
    <property type="match status" value="1"/>
</dbReference>
<comment type="pathway">
    <text evidence="5">Amino-acid biosynthesis; L-arginine biosynthesis; N(2)-acetyl-L-ornithine from L-glutamate: step 4/4.</text>
</comment>
<dbReference type="PIRSF" id="PIRSF000521">
    <property type="entry name" value="Transaminase_4ab_Lys_Orn"/>
    <property type="match status" value="1"/>
</dbReference>
<dbReference type="EMBL" id="WSLF01000001">
    <property type="protein sequence ID" value="KAE9637324.1"/>
    <property type="molecule type" value="Genomic_DNA"/>
</dbReference>
<feature type="binding site" evidence="5">
    <location>
        <position position="138"/>
    </location>
    <ligand>
        <name>pyridoxal 5'-phosphate</name>
        <dbReference type="ChEBI" id="CHEBI:597326"/>
    </ligand>
</feature>
<dbReference type="UniPathway" id="UPA00068">
    <property type="reaction ID" value="UER00109"/>
</dbReference>
<dbReference type="NCBIfam" id="NF002325">
    <property type="entry name" value="PRK01278.1"/>
    <property type="match status" value="1"/>
</dbReference>
<dbReference type="InterPro" id="IPR049704">
    <property type="entry name" value="Aminotrans_3_PPA_site"/>
</dbReference>
<dbReference type="NCBIfam" id="TIGR00707">
    <property type="entry name" value="argD"/>
    <property type="match status" value="1"/>
</dbReference>
<keyword evidence="1 5" id="KW-0032">Aminotransferase</keyword>
<dbReference type="InterPro" id="IPR015422">
    <property type="entry name" value="PyrdxlP-dep_Trfase_small"/>
</dbReference>
<comment type="miscellaneous">
    <text evidence="5">May also have succinyldiaminopimelate aminotransferase activity, thus carrying out the corresponding step in lysine biosynthesis.</text>
</comment>
<dbReference type="GO" id="GO:0042802">
    <property type="term" value="F:identical protein binding"/>
    <property type="evidence" value="ECO:0007669"/>
    <property type="project" value="TreeGrafter"/>
</dbReference>
<reference evidence="6 7" key="1">
    <citation type="submission" date="2019-12" db="EMBL/GenBank/DDBJ databases">
        <title>Defluviitalea raffinosedens, isolated from a biogas fermenter, genome sequencing and characterization.</title>
        <authorList>
            <person name="Rettenmaier R."/>
            <person name="Schneider M."/>
            <person name="Neuhaus K."/>
            <person name="Liebl W."/>
            <person name="Zverlov V."/>
        </authorList>
    </citation>
    <scope>NUCLEOTIDE SEQUENCE [LARGE SCALE GENOMIC DNA]</scope>
    <source>
        <strain evidence="6 7">249c-K6</strain>
    </source>
</reference>
<evidence type="ECO:0000256" key="5">
    <source>
        <dbReference type="HAMAP-Rule" id="MF_01107"/>
    </source>
</evidence>
<dbReference type="GO" id="GO:0030170">
    <property type="term" value="F:pyridoxal phosphate binding"/>
    <property type="evidence" value="ECO:0007669"/>
    <property type="project" value="InterPro"/>
</dbReference>
<proteinExistence type="inferred from homology"/>
<evidence type="ECO:0000313" key="7">
    <source>
        <dbReference type="Proteomes" id="UP000483018"/>
    </source>
</evidence>
<dbReference type="AlphaFoldDB" id="A0A7C8LLH3"/>
<comment type="catalytic activity">
    <reaction evidence="5">
        <text>N(2)-acetyl-L-ornithine + 2-oxoglutarate = N-acetyl-L-glutamate 5-semialdehyde + L-glutamate</text>
        <dbReference type="Rhea" id="RHEA:18049"/>
        <dbReference type="ChEBI" id="CHEBI:16810"/>
        <dbReference type="ChEBI" id="CHEBI:29123"/>
        <dbReference type="ChEBI" id="CHEBI:29985"/>
        <dbReference type="ChEBI" id="CHEBI:57805"/>
        <dbReference type="EC" id="2.6.1.11"/>
    </reaction>
</comment>
<dbReference type="RefSeq" id="WP_158739234.1">
    <property type="nucleotide sequence ID" value="NZ_WSLF01000001.1"/>
</dbReference>
<dbReference type="Pfam" id="PF00202">
    <property type="entry name" value="Aminotran_3"/>
    <property type="match status" value="1"/>
</dbReference>
<keyword evidence="3 5" id="KW-0808">Transferase</keyword>
<evidence type="ECO:0000256" key="1">
    <source>
        <dbReference type="ARBA" id="ARBA00022576"/>
    </source>
</evidence>
<dbReference type="GO" id="GO:0003992">
    <property type="term" value="F:N2-acetyl-L-ornithine:2-oxoglutarate 5-aminotransferase activity"/>
    <property type="evidence" value="ECO:0007669"/>
    <property type="project" value="UniProtKB-UniRule"/>
</dbReference>
<gene>
    <name evidence="5" type="primary">argD</name>
    <name evidence="6" type="ORF">GND95_02520</name>
</gene>
<dbReference type="PROSITE" id="PS00600">
    <property type="entry name" value="AA_TRANSFER_CLASS_3"/>
    <property type="match status" value="1"/>
</dbReference>
<comment type="caution">
    <text evidence="6">The sequence shown here is derived from an EMBL/GenBank/DDBJ whole genome shotgun (WGS) entry which is preliminary data.</text>
</comment>
<dbReference type="SUPFAM" id="SSF53383">
    <property type="entry name" value="PLP-dependent transferases"/>
    <property type="match status" value="1"/>
</dbReference>
<evidence type="ECO:0000256" key="3">
    <source>
        <dbReference type="ARBA" id="ARBA00022679"/>
    </source>
</evidence>
<dbReference type="GO" id="GO:0006526">
    <property type="term" value="P:L-arginine biosynthetic process"/>
    <property type="evidence" value="ECO:0007669"/>
    <property type="project" value="UniProtKB-UniRule"/>
</dbReference>
<dbReference type="InterPro" id="IPR015424">
    <property type="entry name" value="PyrdxlP-dep_Trfase"/>
</dbReference>
<feature type="binding site" evidence="5">
    <location>
        <position position="280"/>
    </location>
    <ligand>
        <name>N(2)-acetyl-L-ornithine</name>
        <dbReference type="ChEBI" id="CHEBI:57805"/>
    </ligand>
</feature>
<keyword evidence="4 5" id="KW-0663">Pyridoxal phosphate</keyword>
<name>A0A7C8LLH3_9FIRM</name>
<dbReference type="EC" id="2.6.1.11" evidence="5"/>
<evidence type="ECO:0000256" key="2">
    <source>
        <dbReference type="ARBA" id="ARBA00022605"/>
    </source>
</evidence>
<dbReference type="GO" id="GO:0005737">
    <property type="term" value="C:cytoplasm"/>
    <property type="evidence" value="ECO:0007669"/>
    <property type="project" value="UniProtKB-SubCell"/>
</dbReference>
<accession>A0A7C8LLH3</accession>
<dbReference type="CDD" id="cd00610">
    <property type="entry name" value="OAT_like"/>
    <property type="match status" value="1"/>
</dbReference>
<keyword evidence="2 5" id="KW-0028">Amino-acid biosynthesis</keyword>
<comment type="similarity">
    <text evidence="5">Belongs to the class-III pyridoxal-phosphate-dependent aminotransferase family. ArgD subfamily.</text>
</comment>